<evidence type="ECO:0000313" key="1">
    <source>
        <dbReference type="EMBL" id="RVX15521.1"/>
    </source>
</evidence>
<accession>A0A438K2W4</accession>
<name>A0A438K2W4_VITVI</name>
<gene>
    <name evidence="1" type="ORF">CK203_009233</name>
</gene>
<reference evidence="1 2" key="1">
    <citation type="journal article" date="2018" name="PLoS Genet.">
        <title>Population sequencing reveals clonal diversity and ancestral inbreeding in the grapevine cultivar Chardonnay.</title>
        <authorList>
            <person name="Roach M.J."/>
            <person name="Johnson D.L."/>
            <person name="Bohlmann J."/>
            <person name="van Vuuren H.J."/>
            <person name="Jones S.J."/>
            <person name="Pretorius I.S."/>
            <person name="Schmidt S.A."/>
            <person name="Borneman A.R."/>
        </authorList>
    </citation>
    <scope>NUCLEOTIDE SEQUENCE [LARGE SCALE GENOMIC DNA]</scope>
    <source>
        <strain evidence="2">cv. Chardonnay</strain>
        <tissue evidence="1">Leaf</tissue>
    </source>
</reference>
<organism evidence="1 2">
    <name type="scientific">Vitis vinifera</name>
    <name type="common">Grape</name>
    <dbReference type="NCBI Taxonomy" id="29760"/>
    <lineage>
        <taxon>Eukaryota</taxon>
        <taxon>Viridiplantae</taxon>
        <taxon>Streptophyta</taxon>
        <taxon>Embryophyta</taxon>
        <taxon>Tracheophyta</taxon>
        <taxon>Spermatophyta</taxon>
        <taxon>Magnoliopsida</taxon>
        <taxon>eudicotyledons</taxon>
        <taxon>Gunneridae</taxon>
        <taxon>Pentapetalae</taxon>
        <taxon>rosids</taxon>
        <taxon>Vitales</taxon>
        <taxon>Vitaceae</taxon>
        <taxon>Viteae</taxon>
        <taxon>Vitis</taxon>
    </lineage>
</organism>
<dbReference type="Proteomes" id="UP000288805">
    <property type="component" value="Unassembled WGS sequence"/>
</dbReference>
<comment type="caution">
    <text evidence="1">The sequence shown here is derived from an EMBL/GenBank/DDBJ whole genome shotgun (WGS) entry which is preliminary data.</text>
</comment>
<protein>
    <submittedName>
        <fullName evidence="1">Uncharacterized protein</fullName>
    </submittedName>
</protein>
<sequence>MGGCEFEGGSPRGVVVFWDNRVLRFPEMEVGLFSVSHRFKNCDFNMIRFPSKRSRGGILSSAMRIFLETVLVRPLSDHFSVLLDGGKVRRGPTPFKFENIWLKEDFKNVLRTWRKGLNFNGSTSFILAEKLKALKPLLRC</sequence>
<proteinExistence type="predicted"/>
<evidence type="ECO:0000313" key="2">
    <source>
        <dbReference type="Proteomes" id="UP000288805"/>
    </source>
</evidence>
<dbReference type="AlphaFoldDB" id="A0A438K2W4"/>
<dbReference type="EMBL" id="QGNW01000018">
    <property type="protein sequence ID" value="RVX15521.1"/>
    <property type="molecule type" value="Genomic_DNA"/>
</dbReference>